<keyword evidence="3" id="KW-0067">ATP-binding</keyword>
<dbReference type="Gene3D" id="1.10.8.60">
    <property type="match status" value="1"/>
</dbReference>
<comment type="similarity">
    <text evidence="1">Belongs to the AAA ATPase family.</text>
</comment>
<dbReference type="Pfam" id="PF00004">
    <property type="entry name" value="AAA"/>
    <property type="match status" value="1"/>
</dbReference>
<feature type="domain" description="AAA+ ATPase" evidence="4">
    <location>
        <begin position="233"/>
        <end position="365"/>
    </location>
</feature>
<evidence type="ECO:0000256" key="3">
    <source>
        <dbReference type="ARBA" id="ARBA00022840"/>
    </source>
</evidence>
<dbReference type="GO" id="GO:0016887">
    <property type="term" value="F:ATP hydrolysis activity"/>
    <property type="evidence" value="ECO:0007669"/>
    <property type="project" value="InterPro"/>
</dbReference>
<dbReference type="InterPro" id="IPR050221">
    <property type="entry name" value="26S_Proteasome_ATPase"/>
</dbReference>
<dbReference type="EMBL" id="FQWQ01000003">
    <property type="protein sequence ID" value="SHH64650.1"/>
    <property type="molecule type" value="Genomic_DNA"/>
</dbReference>
<sequence>MQNLHQNIILSLGYLGEIVDQRLQAHFNKTDEGFAFPELKIAPDDAPLNHFLLQHKLNIEEYTTLLLALVPHLQPNFIDAIVQRFIPQGGEFPEIGGVKLNNHRGMLPTGETAQFILAGNDLAGRLQVAQYFSTDHFFHKENILTLEAVKEGEPRMSGRIMLSQEYVEWLTMGKVYAPAFSPDFPAKRIDTGMHWDDAVLHPTTQLYIDDIKMWLEHHHRLEQDPSIARKLKRGYRVLFYGSPGTGKTLTASLLGKQFNKDVYRIDLSQVVSKFIGETEKNLEKIFAKAENKNWILFFDEADALFGKRSGISNAHDKYANQEVSYLLQRIEDFPGLIVLASNFKNNIDQAFLRRFNAIIHFPMPDAVERLCLWKKNVPETVALQADVNLKSYADKYEFSGSAISNIMQYASLYAMARQNGGITSDDIGNGIKRELMKENRLQ</sequence>
<organism evidence="5 6">
    <name type="scientific">Chryseolinea serpens</name>
    <dbReference type="NCBI Taxonomy" id="947013"/>
    <lineage>
        <taxon>Bacteria</taxon>
        <taxon>Pseudomonadati</taxon>
        <taxon>Bacteroidota</taxon>
        <taxon>Cytophagia</taxon>
        <taxon>Cytophagales</taxon>
        <taxon>Fulvivirgaceae</taxon>
        <taxon>Chryseolinea</taxon>
    </lineage>
</organism>
<protein>
    <submittedName>
        <fullName evidence="5">ATPase family associated with various cellular activities (AAA)</fullName>
    </submittedName>
</protein>
<evidence type="ECO:0000256" key="1">
    <source>
        <dbReference type="ARBA" id="ARBA00006914"/>
    </source>
</evidence>
<keyword evidence="6" id="KW-1185">Reference proteome</keyword>
<proteinExistence type="inferred from homology"/>
<dbReference type="RefSeq" id="WP_073139165.1">
    <property type="nucleotide sequence ID" value="NZ_FQWQ01000003.1"/>
</dbReference>
<dbReference type="STRING" id="947013.SAMN04488109_4807"/>
<dbReference type="OrthoDB" id="7438987at2"/>
<name>A0A1M5UNZ1_9BACT</name>
<dbReference type="CDD" id="cd19481">
    <property type="entry name" value="RecA-like_protease"/>
    <property type="match status" value="1"/>
</dbReference>
<dbReference type="InterPro" id="IPR027417">
    <property type="entry name" value="P-loop_NTPase"/>
</dbReference>
<dbReference type="Gene3D" id="3.40.50.300">
    <property type="entry name" value="P-loop containing nucleotide triphosphate hydrolases"/>
    <property type="match status" value="1"/>
</dbReference>
<evidence type="ECO:0000313" key="6">
    <source>
        <dbReference type="Proteomes" id="UP000184212"/>
    </source>
</evidence>
<evidence type="ECO:0000313" key="5">
    <source>
        <dbReference type="EMBL" id="SHH64650.1"/>
    </source>
</evidence>
<reference evidence="5 6" key="1">
    <citation type="submission" date="2016-11" db="EMBL/GenBank/DDBJ databases">
        <authorList>
            <person name="Jaros S."/>
            <person name="Januszkiewicz K."/>
            <person name="Wedrychowicz H."/>
        </authorList>
    </citation>
    <scope>NUCLEOTIDE SEQUENCE [LARGE SCALE GENOMIC DNA]</scope>
    <source>
        <strain evidence="5 6">DSM 24574</strain>
    </source>
</reference>
<keyword evidence="2" id="KW-0547">Nucleotide-binding</keyword>
<dbReference type="InterPro" id="IPR003959">
    <property type="entry name" value="ATPase_AAA_core"/>
</dbReference>
<dbReference type="SMART" id="SM00382">
    <property type="entry name" value="AAA"/>
    <property type="match status" value="1"/>
</dbReference>
<gene>
    <name evidence="5" type="ORF">SAMN04488109_4807</name>
</gene>
<dbReference type="InterPro" id="IPR003593">
    <property type="entry name" value="AAA+_ATPase"/>
</dbReference>
<evidence type="ECO:0000256" key="2">
    <source>
        <dbReference type="ARBA" id="ARBA00022741"/>
    </source>
</evidence>
<accession>A0A1M5UNZ1</accession>
<dbReference type="Proteomes" id="UP000184212">
    <property type="component" value="Unassembled WGS sequence"/>
</dbReference>
<dbReference type="AlphaFoldDB" id="A0A1M5UNZ1"/>
<dbReference type="GO" id="GO:0005524">
    <property type="term" value="F:ATP binding"/>
    <property type="evidence" value="ECO:0007669"/>
    <property type="project" value="UniProtKB-KW"/>
</dbReference>
<dbReference type="PANTHER" id="PTHR23073">
    <property type="entry name" value="26S PROTEASOME REGULATORY SUBUNIT"/>
    <property type="match status" value="1"/>
</dbReference>
<evidence type="ECO:0000259" key="4">
    <source>
        <dbReference type="SMART" id="SM00382"/>
    </source>
</evidence>
<dbReference type="SUPFAM" id="SSF52540">
    <property type="entry name" value="P-loop containing nucleoside triphosphate hydrolases"/>
    <property type="match status" value="1"/>
</dbReference>